<dbReference type="InterPro" id="IPR022837">
    <property type="entry name" value="MsrQ-like"/>
</dbReference>
<dbReference type="InterPro" id="IPR013130">
    <property type="entry name" value="Fe3_Rdtase_TM_dom"/>
</dbReference>
<comment type="subcellular location">
    <subcellularLocation>
        <location evidence="7">Cell membrane</location>
        <topology evidence="7">Multi-pass membrane protein</topology>
    </subcellularLocation>
    <subcellularLocation>
        <location evidence="1">Membrane</location>
        <topology evidence="1">Multi-pass membrane protein</topology>
    </subcellularLocation>
</comment>
<comment type="similarity">
    <text evidence="7">Belongs to the MsrQ family.</text>
</comment>
<comment type="caution">
    <text evidence="9">The sequence shown here is derived from an EMBL/GenBank/DDBJ whole genome shotgun (WGS) entry which is preliminary data.</text>
</comment>
<evidence type="ECO:0000259" key="8">
    <source>
        <dbReference type="Pfam" id="PF01794"/>
    </source>
</evidence>
<proteinExistence type="inferred from homology"/>
<dbReference type="Proteomes" id="UP000886005">
    <property type="component" value="Unassembled WGS sequence"/>
</dbReference>
<dbReference type="GO" id="GO:0030091">
    <property type="term" value="P:protein repair"/>
    <property type="evidence" value="ECO:0007669"/>
    <property type="project" value="UniProtKB-UniRule"/>
</dbReference>
<evidence type="ECO:0000256" key="4">
    <source>
        <dbReference type="ARBA" id="ARBA00022989"/>
    </source>
</evidence>
<dbReference type="Pfam" id="PF01794">
    <property type="entry name" value="Ferric_reduct"/>
    <property type="match status" value="1"/>
</dbReference>
<organism evidence="9">
    <name type="scientific">Caldithrix abyssi</name>
    <dbReference type="NCBI Taxonomy" id="187145"/>
    <lineage>
        <taxon>Bacteria</taxon>
        <taxon>Pseudomonadati</taxon>
        <taxon>Calditrichota</taxon>
        <taxon>Calditrichia</taxon>
        <taxon>Calditrichales</taxon>
        <taxon>Calditrichaceae</taxon>
        <taxon>Caldithrix</taxon>
    </lineage>
</organism>
<dbReference type="GO" id="GO:0005886">
    <property type="term" value="C:plasma membrane"/>
    <property type="evidence" value="ECO:0007669"/>
    <property type="project" value="UniProtKB-SubCell"/>
</dbReference>
<gene>
    <name evidence="7" type="primary">msrQ</name>
    <name evidence="9" type="ORF">ENJ10_09555</name>
</gene>
<dbReference type="GO" id="GO:0020037">
    <property type="term" value="F:heme binding"/>
    <property type="evidence" value="ECO:0007669"/>
    <property type="project" value="UniProtKB-UniRule"/>
</dbReference>
<feature type="transmembrane region" description="Helical" evidence="7">
    <location>
        <begin position="75"/>
        <end position="93"/>
    </location>
</feature>
<keyword evidence="3 7" id="KW-0812">Transmembrane</keyword>
<keyword evidence="6 7" id="KW-0472">Membrane</keyword>
<comment type="cofactor">
    <cofactor evidence="7">
        <name>FMN</name>
        <dbReference type="ChEBI" id="CHEBI:58210"/>
    </cofactor>
    <text evidence="7">Binds 1 FMN per subunit.</text>
</comment>
<feature type="transmembrane region" description="Helical" evidence="7">
    <location>
        <begin position="113"/>
        <end position="132"/>
    </location>
</feature>
<feature type="domain" description="Ferric oxidoreductase" evidence="8">
    <location>
        <begin position="42"/>
        <end position="155"/>
    </location>
</feature>
<feature type="transmembrane region" description="Helical" evidence="7">
    <location>
        <begin position="43"/>
        <end position="63"/>
    </location>
</feature>
<protein>
    <recommendedName>
        <fullName evidence="7">Protein-methionine-sulfoxide reductase heme-binding subunit MsrQ</fullName>
    </recommendedName>
    <alternativeName>
        <fullName evidence="7">Flavocytochrome MsrQ</fullName>
    </alternativeName>
</protein>
<evidence type="ECO:0000256" key="2">
    <source>
        <dbReference type="ARBA" id="ARBA00022448"/>
    </source>
</evidence>
<dbReference type="GO" id="GO:0010181">
    <property type="term" value="F:FMN binding"/>
    <property type="evidence" value="ECO:0007669"/>
    <property type="project" value="UniProtKB-UniRule"/>
</dbReference>
<accession>A0A7V1PVF3</accession>
<dbReference type="GO" id="GO:0016679">
    <property type="term" value="F:oxidoreductase activity, acting on diphenols and related substances as donors"/>
    <property type="evidence" value="ECO:0007669"/>
    <property type="project" value="TreeGrafter"/>
</dbReference>
<evidence type="ECO:0000256" key="5">
    <source>
        <dbReference type="ARBA" id="ARBA00023004"/>
    </source>
</evidence>
<dbReference type="AlphaFoldDB" id="A0A7V1PVF3"/>
<keyword evidence="4 7" id="KW-1133">Transmembrane helix</keyword>
<comment type="subunit">
    <text evidence="7">Heterodimer of a catalytic subunit (MsrP) and a heme-binding subunit (MsrQ).</text>
</comment>
<keyword evidence="2 7" id="KW-0813">Transport</keyword>
<comment type="cofactor">
    <cofactor evidence="7">
        <name>heme b</name>
        <dbReference type="ChEBI" id="CHEBI:60344"/>
    </cofactor>
    <text evidence="7">Binds 1 heme b (iron(II)-protoporphyrin IX) group per subunit.</text>
</comment>
<dbReference type="EMBL" id="DRLD01000262">
    <property type="protein sequence ID" value="HED10921.1"/>
    <property type="molecule type" value="Genomic_DNA"/>
</dbReference>
<keyword evidence="7" id="KW-0288">FMN</keyword>
<keyword evidence="7" id="KW-0249">Electron transport</keyword>
<dbReference type="PANTHER" id="PTHR36964">
    <property type="entry name" value="PROTEIN-METHIONINE-SULFOXIDE REDUCTASE HEME-BINDING SUBUNIT MSRQ"/>
    <property type="match status" value="1"/>
</dbReference>
<dbReference type="GO" id="GO:0009055">
    <property type="term" value="F:electron transfer activity"/>
    <property type="evidence" value="ECO:0007669"/>
    <property type="project" value="UniProtKB-UniRule"/>
</dbReference>
<evidence type="ECO:0000256" key="3">
    <source>
        <dbReference type="ARBA" id="ARBA00022692"/>
    </source>
</evidence>
<keyword evidence="7" id="KW-0479">Metal-binding</keyword>
<evidence type="ECO:0000256" key="1">
    <source>
        <dbReference type="ARBA" id="ARBA00004141"/>
    </source>
</evidence>
<keyword evidence="7" id="KW-0349">Heme</keyword>
<sequence>MSKGFLKSIVFLLALLPLLLLIRGFFTNDLTANPVEYLLRQTGYWGLVLLFFSLAVTPARRLFRWKKIVSLRRMLGLFSFAYIGLHFLIYLFLDRELYWDEIIPDIVKRPYITIGFSAFLAMIPLAVTSTKGWMKRLGKGWQKLHRLTYVIAVAGVVHYWWQVKADIRQPALFAVILLILFALRLKRKSPAG</sequence>
<dbReference type="GO" id="GO:0046872">
    <property type="term" value="F:metal ion binding"/>
    <property type="evidence" value="ECO:0007669"/>
    <property type="project" value="UniProtKB-KW"/>
</dbReference>
<evidence type="ECO:0000256" key="7">
    <source>
        <dbReference type="HAMAP-Rule" id="MF_01207"/>
    </source>
</evidence>
<comment type="function">
    <text evidence="7">Part of the MsrPQ system that repairs oxidized cell envelope proteins containing methionine sulfoxide residues (Met-O), using respiratory chain electrons. Thus protects these proteins from oxidative-stress damage caused by reactive species of oxygen and chlorine. MsrPQ is essential for the maintenance of envelope integrity under bleach stress, rescuing a wide series of structurally unrelated cell envelope proteins from methionine oxidation. MsrQ provides electrons for reduction to the reductase catalytic subunit MsrP, using the quinone pool of the respiratory chain.</text>
</comment>
<name>A0A7V1PVF3_CALAY</name>
<evidence type="ECO:0000256" key="6">
    <source>
        <dbReference type="ARBA" id="ARBA00023136"/>
    </source>
</evidence>
<keyword evidence="7" id="KW-1003">Cell membrane</keyword>
<comment type="caution">
    <text evidence="7">Lacks conserved residue(s) required for the propagation of feature annotation.</text>
</comment>
<dbReference type="HAMAP" id="MF_01207">
    <property type="entry name" value="MsrQ"/>
    <property type="match status" value="1"/>
</dbReference>
<feature type="transmembrane region" description="Helical" evidence="7">
    <location>
        <begin position="144"/>
        <end position="161"/>
    </location>
</feature>
<keyword evidence="7" id="KW-0285">Flavoprotein</keyword>
<evidence type="ECO:0000313" key="9">
    <source>
        <dbReference type="EMBL" id="HED10921.1"/>
    </source>
</evidence>
<reference evidence="9" key="1">
    <citation type="journal article" date="2020" name="mSystems">
        <title>Genome- and Community-Level Interaction Insights into Carbon Utilization and Element Cycling Functions of Hydrothermarchaeota in Hydrothermal Sediment.</title>
        <authorList>
            <person name="Zhou Z."/>
            <person name="Liu Y."/>
            <person name="Xu W."/>
            <person name="Pan J."/>
            <person name="Luo Z.H."/>
            <person name="Li M."/>
        </authorList>
    </citation>
    <scope>NUCLEOTIDE SEQUENCE [LARGE SCALE GENOMIC DNA]</scope>
    <source>
        <strain evidence="9">HyVt-456</strain>
    </source>
</reference>
<feature type="transmembrane region" description="Helical" evidence="7">
    <location>
        <begin position="167"/>
        <end position="185"/>
    </location>
</feature>
<dbReference type="PANTHER" id="PTHR36964:SF1">
    <property type="entry name" value="PROTEIN-METHIONINE-SULFOXIDE REDUCTASE HEME-BINDING SUBUNIT MSRQ"/>
    <property type="match status" value="1"/>
</dbReference>
<keyword evidence="5 7" id="KW-0408">Iron</keyword>